<sequence>MQSRIISATLRQVDIPLRHPFETSFTRMTAKKTMILELTDESGTKGYGEVSAFDIPFYNEEFRAGAWELLLNIMLPMILNVDIPHPNDMYPLVAGIRRNNMSKSAINCALWDIFAKQANLPLATALGGDKQKVETGVSIGVQASPQALVKVVNGYIEQGYRRIKCKIKPGKDYDYLAAVRKAFPNVMLMGDANSAYRRADFAALKRLDDLNLIMIEQPLEPGDLLDHADLQKLIKTPVCLDESVTSLDDTRKMIRLGSGKIINIKVARVGGLTVAKQIQALAAQNGIKCWCGGMLDSGVARAENVAIATLPGYTLPNDIAASTRYYDRDIITPLITLNGTYVNVPAKPGMGVAIDQENLNDFTIATKTLTAKATAHV</sequence>
<organism evidence="6 7">
    <name type="scientific">Lacticaseibacillus rhamnosus (strain ATCC 53103 / LMG 18243 / GG)</name>
    <name type="common">Lactobacillus rhamnosus</name>
    <dbReference type="NCBI Taxonomy" id="568703"/>
    <lineage>
        <taxon>Bacteria</taxon>
        <taxon>Bacillati</taxon>
        <taxon>Bacillota</taxon>
        <taxon>Bacilli</taxon>
        <taxon>Lactobacillales</taxon>
        <taxon>Lactobacillaceae</taxon>
        <taxon>Lacticaseibacillus</taxon>
    </lineage>
</organism>
<dbReference type="GO" id="GO:0009234">
    <property type="term" value="P:menaquinone biosynthetic process"/>
    <property type="evidence" value="ECO:0007669"/>
    <property type="project" value="UniProtKB-UniRule"/>
</dbReference>
<dbReference type="InterPro" id="IPR013341">
    <property type="entry name" value="Mandelate_racemase_N_dom"/>
</dbReference>
<gene>
    <name evidence="6" type="ordered locus">LRHM_0418</name>
</gene>
<dbReference type="EMBL" id="AP011548">
    <property type="protein sequence ID" value="BAI40945.1"/>
    <property type="molecule type" value="Genomic_DNA"/>
</dbReference>
<dbReference type="SFLD" id="SFLDG00180">
    <property type="entry name" value="muconate_cycloisomerase"/>
    <property type="match status" value="1"/>
</dbReference>
<dbReference type="PANTHER" id="PTHR48073">
    <property type="entry name" value="O-SUCCINYLBENZOATE SYNTHASE-RELATED"/>
    <property type="match status" value="1"/>
</dbReference>
<dbReference type="Pfam" id="PF02746">
    <property type="entry name" value="MR_MLE_N"/>
    <property type="match status" value="1"/>
</dbReference>
<dbReference type="InterPro" id="IPR029017">
    <property type="entry name" value="Enolase-like_N"/>
</dbReference>
<dbReference type="UniPathway" id="UPA00079"/>
<accession>A0A7S7FNC3</accession>
<dbReference type="Proteomes" id="UP000002067">
    <property type="component" value="Chromosome"/>
</dbReference>
<dbReference type="PANTHER" id="PTHR48073:SF5">
    <property type="entry name" value="O-SUCCINYLBENZOATE SYNTHASE"/>
    <property type="match status" value="1"/>
</dbReference>
<dbReference type="Pfam" id="PF13378">
    <property type="entry name" value="MR_MLE_C"/>
    <property type="match status" value="1"/>
</dbReference>
<dbReference type="KEGG" id="lrg:LRHM_0418"/>
<dbReference type="GO" id="GO:0043748">
    <property type="term" value="F:O-succinylbenzoate synthase activity"/>
    <property type="evidence" value="ECO:0007669"/>
    <property type="project" value="UniProtKB-EC"/>
</dbReference>
<proteinExistence type="predicted"/>
<evidence type="ECO:0000256" key="5">
    <source>
        <dbReference type="ARBA" id="ARBA00029491"/>
    </source>
</evidence>
<evidence type="ECO:0000313" key="7">
    <source>
        <dbReference type="Proteomes" id="UP000002067"/>
    </source>
</evidence>
<dbReference type="KEGG" id="lrh:LGG_00433"/>
<dbReference type="SFLD" id="SFLDF00009">
    <property type="entry name" value="o-succinylbenzoate_synthase"/>
    <property type="match status" value="1"/>
</dbReference>
<dbReference type="InterPro" id="IPR013342">
    <property type="entry name" value="Mandelate_racemase_C"/>
</dbReference>
<dbReference type="AlphaFoldDB" id="A0A7S7FNC3"/>
<dbReference type="UniPathway" id="UPA01057">
    <property type="reaction ID" value="UER00165"/>
</dbReference>
<dbReference type="InterPro" id="IPR029065">
    <property type="entry name" value="Enolase_C-like"/>
</dbReference>
<dbReference type="EC" id="4.2.1.113" evidence="5"/>
<dbReference type="InterPro" id="IPR010197">
    <property type="entry name" value="OSBS/NAAAR"/>
</dbReference>
<dbReference type="GO" id="GO:0016854">
    <property type="term" value="F:racemase and epimerase activity"/>
    <property type="evidence" value="ECO:0007669"/>
    <property type="project" value="UniProtKB-ARBA"/>
</dbReference>
<dbReference type="SMART" id="SM00922">
    <property type="entry name" value="MR_MLE"/>
    <property type="match status" value="1"/>
</dbReference>
<dbReference type="NCBIfam" id="TIGR01928">
    <property type="entry name" value="menC_lowGC_arch"/>
    <property type="match status" value="1"/>
</dbReference>
<dbReference type="GO" id="GO:0046872">
    <property type="term" value="F:metal ion binding"/>
    <property type="evidence" value="ECO:0007669"/>
    <property type="project" value="UniProtKB-KW"/>
</dbReference>
<evidence type="ECO:0000313" key="6">
    <source>
        <dbReference type="EMBL" id="BAI40945.1"/>
    </source>
</evidence>
<name>A0A7S7FNC3_LACRG</name>
<dbReference type="InterPro" id="IPR036849">
    <property type="entry name" value="Enolase-like_C_sf"/>
</dbReference>
<keyword evidence="2" id="KW-0479">Metal-binding</keyword>
<dbReference type="CDD" id="cd03317">
    <property type="entry name" value="NAAAR"/>
    <property type="match status" value="1"/>
</dbReference>
<evidence type="ECO:0000256" key="1">
    <source>
        <dbReference type="ARBA" id="ARBA00001968"/>
    </source>
</evidence>
<dbReference type="RefSeq" id="WP_014569082.1">
    <property type="nucleotide sequence ID" value="NC_013198.1"/>
</dbReference>
<comment type="cofactor">
    <cofactor evidence="1">
        <name>a divalent metal cation</name>
        <dbReference type="ChEBI" id="CHEBI:60240"/>
    </cofactor>
</comment>
<dbReference type="Gene3D" id="3.30.390.10">
    <property type="entry name" value="Enolase-like, N-terminal domain"/>
    <property type="match status" value="1"/>
</dbReference>
<keyword evidence="4" id="KW-0456">Lyase</keyword>
<evidence type="ECO:0000256" key="4">
    <source>
        <dbReference type="ARBA" id="ARBA00023239"/>
    </source>
</evidence>
<dbReference type="SUPFAM" id="SSF54826">
    <property type="entry name" value="Enolase N-terminal domain-like"/>
    <property type="match status" value="1"/>
</dbReference>
<evidence type="ECO:0000256" key="3">
    <source>
        <dbReference type="ARBA" id="ARBA00022842"/>
    </source>
</evidence>
<evidence type="ECO:0000256" key="2">
    <source>
        <dbReference type="ARBA" id="ARBA00022723"/>
    </source>
</evidence>
<protein>
    <recommendedName>
        <fullName evidence="5">o-succinylbenzoate synthase</fullName>
        <ecNumber evidence="5">4.2.1.113</ecNumber>
    </recommendedName>
</protein>
<reference evidence="6 7" key="1">
    <citation type="journal article" date="2009" name="J. Bacteriol.">
        <title>Complete genome sequence of the probiotic Lactobacillus rhamnosus ATCC 53103.</title>
        <authorList>
            <person name="Morita H."/>
            <person name="Toh H."/>
            <person name="Oshima K."/>
            <person name="Murakami M."/>
            <person name="Taylor T.D."/>
            <person name="Igimi S."/>
            <person name="Hattori M."/>
        </authorList>
    </citation>
    <scope>NUCLEOTIDE SEQUENCE [LARGE SCALE GENOMIC DNA]</scope>
    <source>
        <strain evidence="7">ATCC 53103 / LMG 18243 / GG [Tokyo]</strain>
    </source>
</reference>
<dbReference type="Gene3D" id="3.20.20.120">
    <property type="entry name" value="Enolase-like C-terminal domain"/>
    <property type="match status" value="1"/>
</dbReference>
<keyword evidence="3" id="KW-0460">Magnesium</keyword>
<dbReference type="SUPFAM" id="SSF51604">
    <property type="entry name" value="Enolase C-terminal domain-like"/>
    <property type="match status" value="1"/>
</dbReference>
<dbReference type="SFLD" id="SFLDS00001">
    <property type="entry name" value="Enolase"/>
    <property type="match status" value="1"/>
</dbReference>